<dbReference type="PROSITE" id="PS51464">
    <property type="entry name" value="SIS"/>
    <property type="match status" value="2"/>
</dbReference>
<dbReference type="Proteomes" id="UP001201549">
    <property type="component" value="Unassembled WGS sequence"/>
</dbReference>
<dbReference type="CDD" id="cd05008">
    <property type="entry name" value="SIS_GlmS_GlmD_1"/>
    <property type="match status" value="1"/>
</dbReference>
<evidence type="ECO:0000313" key="4">
    <source>
        <dbReference type="EMBL" id="MCS4555036.1"/>
    </source>
</evidence>
<reference evidence="5" key="2">
    <citation type="submission" date="2023-07" db="EMBL/GenBank/DDBJ databases">
        <title>Shewanella mangrovi sp. nov., an acetaldehyde- degrading bacterium isolated from mangrove sediment.</title>
        <authorList>
            <person name="Liu Y."/>
        </authorList>
    </citation>
    <scope>NUCLEOTIDE SEQUENCE [LARGE SCALE GENOMIC DNA]</scope>
    <source>
        <strain evidence="5">C32</strain>
    </source>
</reference>
<dbReference type="InterPro" id="IPR046348">
    <property type="entry name" value="SIS_dom_sf"/>
</dbReference>
<keyword evidence="1" id="KW-0963">Cytoplasm</keyword>
<proteinExistence type="predicted"/>
<dbReference type="Pfam" id="PF01380">
    <property type="entry name" value="SIS"/>
    <property type="match status" value="2"/>
</dbReference>
<dbReference type="NCBIfam" id="NF046059">
    <property type="entry name" value="NagB_SO3506"/>
    <property type="match status" value="1"/>
</dbReference>
<dbReference type="RefSeq" id="WP_238894424.1">
    <property type="nucleotide sequence ID" value="NZ_JAKOGG010000001.1"/>
</dbReference>
<dbReference type="InterPro" id="IPR001347">
    <property type="entry name" value="SIS_dom"/>
</dbReference>
<dbReference type="InterPro" id="IPR035490">
    <property type="entry name" value="GlmS/FrlB_SIS"/>
</dbReference>
<feature type="domain" description="SIS" evidence="3">
    <location>
        <begin position="197"/>
        <end position="324"/>
    </location>
</feature>
<evidence type="ECO:0000313" key="5">
    <source>
        <dbReference type="Proteomes" id="UP001201549"/>
    </source>
</evidence>
<reference evidence="4 5" key="1">
    <citation type="submission" date="2022-02" db="EMBL/GenBank/DDBJ databases">
        <authorList>
            <person name="Zhuang L."/>
        </authorList>
    </citation>
    <scope>NUCLEOTIDE SEQUENCE [LARGE SCALE GENOMIC DNA]</scope>
    <source>
        <strain evidence="4 5">C32</strain>
    </source>
</reference>
<dbReference type="InterPro" id="IPR035466">
    <property type="entry name" value="GlmS/AgaS_SIS"/>
</dbReference>
<evidence type="ECO:0000256" key="2">
    <source>
        <dbReference type="ARBA" id="ARBA00022737"/>
    </source>
</evidence>
<dbReference type="SUPFAM" id="SSF53697">
    <property type="entry name" value="SIS domain"/>
    <property type="match status" value="1"/>
</dbReference>
<sequence length="334" mass="36490">MTKAQTRMAFEASETPEVVRRQLQNNQAQYQLLAQHIQQFQPEFVYMIGRGTSDHAGVFAKYLIETELGLPVCHAAPSVNSVFGKQLNLKRALVIVISQSGKSPDIVAQTEMAKRAGALCVALVNDSAPKLEALVDFFVPLHAGPELAVAATKSYLASLTALLSIVAYVKTDTRLLDALALLPQLLEQTITLPPQLPAQEVAALERCVVLGRGFGYAIAREVALKMKEVCRVQAEAFSSAEFLHGPISLLNRALTVLDIKIPDASASFHQQQIDEVKQRGAMVFELGWDFGDIPPLLAPLLIMQRFYLDIELAAAFMGLDPDKPQGLKKVTETV</sequence>
<gene>
    <name evidence="4" type="ORF">L9G74_01130</name>
</gene>
<accession>A0ABT2FGG3</accession>
<comment type="caution">
    <text evidence="4">The sequence shown here is derived from an EMBL/GenBank/DDBJ whole genome shotgun (WGS) entry which is preliminary data.</text>
</comment>
<dbReference type="PANTHER" id="PTHR10937">
    <property type="entry name" value="GLUCOSAMINE--FRUCTOSE-6-PHOSPHATE AMINOTRANSFERASE, ISOMERIZING"/>
    <property type="match status" value="1"/>
</dbReference>
<dbReference type="Gene3D" id="3.40.50.10490">
    <property type="entry name" value="Glucose-6-phosphate isomerase like protein, domain 1"/>
    <property type="match status" value="2"/>
</dbReference>
<dbReference type="CDD" id="cd05009">
    <property type="entry name" value="SIS_GlmS_GlmD_2"/>
    <property type="match status" value="1"/>
</dbReference>
<evidence type="ECO:0000256" key="1">
    <source>
        <dbReference type="ARBA" id="ARBA00022490"/>
    </source>
</evidence>
<name>A0ABT2FGG3_9GAMM</name>
<keyword evidence="5" id="KW-1185">Reference proteome</keyword>
<organism evidence="4 5">
    <name type="scientific">Shewanella electrica</name>
    <dbReference type="NCBI Taxonomy" id="515560"/>
    <lineage>
        <taxon>Bacteria</taxon>
        <taxon>Pseudomonadati</taxon>
        <taxon>Pseudomonadota</taxon>
        <taxon>Gammaproteobacteria</taxon>
        <taxon>Alteromonadales</taxon>
        <taxon>Shewanellaceae</taxon>
        <taxon>Shewanella</taxon>
    </lineage>
</organism>
<dbReference type="PANTHER" id="PTHR10937:SF8">
    <property type="entry name" value="AMINOTRANSFERASE-RELATED"/>
    <property type="match status" value="1"/>
</dbReference>
<feature type="domain" description="SIS" evidence="3">
    <location>
        <begin position="33"/>
        <end position="181"/>
    </location>
</feature>
<dbReference type="EMBL" id="JAKOGG010000001">
    <property type="protein sequence ID" value="MCS4555036.1"/>
    <property type="molecule type" value="Genomic_DNA"/>
</dbReference>
<protein>
    <submittedName>
        <fullName evidence="4">SIS domain-containing protein</fullName>
    </submittedName>
</protein>
<keyword evidence="2" id="KW-0677">Repeat</keyword>
<evidence type="ECO:0000259" key="3">
    <source>
        <dbReference type="PROSITE" id="PS51464"/>
    </source>
</evidence>